<evidence type="ECO:0000256" key="9">
    <source>
        <dbReference type="ARBA" id="ARBA00023204"/>
    </source>
</evidence>
<dbReference type="PIRSF" id="PIRSF000980">
    <property type="entry name" value="RecC"/>
    <property type="match status" value="1"/>
</dbReference>
<keyword evidence="5" id="KW-0347">Helicase</keyword>
<dbReference type="InterPro" id="IPR006697">
    <property type="entry name" value="RecC"/>
</dbReference>
<gene>
    <name evidence="12" type="ORF">BW733_15560</name>
</gene>
<dbReference type="OrthoDB" id="9762834at2"/>
<accession>A0A1Q2D0V8</accession>
<dbReference type="GO" id="GO:0006281">
    <property type="term" value="P:DNA repair"/>
    <property type="evidence" value="ECO:0007669"/>
    <property type="project" value="UniProtKB-KW"/>
</dbReference>
<dbReference type="PANTHER" id="PTHR30591:SF1">
    <property type="entry name" value="RECBCD ENZYME SUBUNIT RECC"/>
    <property type="match status" value="1"/>
</dbReference>
<keyword evidence="2" id="KW-0547">Nucleotide-binding</keyword>
<dbReference type="Gene3D" id="3.40.50.300">
    <property type="entry name" value="P-loop containing nucleotide triphosphate hydrolases"/>
    <property type="match status" value="1"/>
</dbReference>
<dbReference type="Pfam" id="PF17946">
    <property type="entry name" value="RecC_C"/>
    <property type="match status" value="1"/>
</dbReference>
<dbReference type="AlphaFoldDB" id="A0A1Q2D0V8"/>
<evidence type="ECO:0000256" key="1">
    <source>
        <dbReference type="ARBA" id="ARBA00022722"/>
    </source>
</evidence>
<evidence type="ECO:0000313" key="12">
    <source>
        <dbReference type="EMBL" id="AQP52027.1"/>
    </source>
</evidence>
<protein>
    <recommendedName>
        <fullName evidence="11">RecC C-terminal domain-containing protein</fullName>
    </recommendedName>
</protein>
<keyword evidence="7" id="KW-0067">ATP-binding</keyword>
<evidence type="ECO:0000256" key="3">
    <source>
        <dbReference type="ARBA" id="ARBA00022763"/>
    </source>
</evidence>
<evidence type="ECO:0000256" key="7">
    <source>
        <dbReference type="ARBA" id="ARBA00022840"/>
    </source>
</evidence>
<keyword evidence="8" id="KW-0238">DNA-binding</keyword>
<keyword evidence="6" id="KW-0269">Exonuclease</keyword>
<dbReference type="GO" id="GO:0004386">
    <property type="term" value="F:helicase activity"/>
    <property type="evidence" value="ECO:0007669"/>
    <property type="project" value="UniProtKB-KW"/>
</dbReference>
<keyword evidence="13" id="KW-1185">Reference proteome</keyword>
<evidence type="ECO:0000256" key="10">
    <source>
        <dbReference type="SAM" id="MobiDB-lite"/>
    </source>
</evidence>
<evidence type="ECO:0000256" key="6">
    <source>
        <dbReference type="ARBA" id="ARBA00022839"/>
    </source>
</evidence>
<sequence>MGVSLVRGHRWAGLLDRLADQLRTSNTDPFAFSRVVVSSAATGRIVGQEVAARLGISAGIDYVTPAQLMSQLAERAGVARDRSRWLGTPLELAVWEAIDELSGEYPVLARAVDPRRVGGRRATSARLARLLRWYVDVTPDLLASWLEGDDLGPDGAELPPQWAWQPALLRAAVTSLEVDPVEILESLVESARLDTTPTVLFAVDELTVPQRAVLEALGSLTVLAAAESPGAAWEAADEIVDLPDPPAAVPAVQLHDSHGPARQVEVLRDELTRAFAADPTLEPRDVAIICPRPERYATLLDAAFTVAVDGGHPGRGLRVQAVAGQAHNPVLGVLTTLLRLGELRASATQLVELLLSSPIAHRWRLSDRQAIVELVGGAGVRWGMDAQHRSAFHLEGLAQNTWMRGLDRLLVGLAVADGHEGGVQLAGTEAVESSDLETVGALCEIVSRLRRLIAETSTPAPITQWVVRTRSIITELLGLPRDDEWQLLHAHSVLARLEADHVGGTTLLTRGEFAHLLASTERAPRARVAAGNGSLLVAPLGELRHVEFRLVALLGVTDDVVPGPSGQAPDALDLGDLAPDLRRRRLAHLLGHARSAERLLIVRQAYSQRTNDEMAPPAAVSWLLEELGATPEPVRHPPTATSEANFHDPASFDAAAHAGALARRSAAPEGTPRARRREQARTRPVGQLPQQVSLDQLARFLADPAKAFLRSAASLPLYSEPALSDEMPLELNGLAHWQVTTTLLDALKSGTPLETVIRTLRSNEELPPDEIGRVEFSRAKSQAELLWSQAGPLYQQDVTDVPVDLDFDLPGVGSIRLVDEIRLRGGSPVSVTASKGADKLIAPWLESLALTAAGSPTLARFFRLVQVPGDWKSLMVDDRSLGVPEQVAARERLATVLRAYALGQHRLVPVPATAGIAYAEDVARGRFDPRQWRGRPGFRHDKWSSVGPAWAMFYDDEVSELFVDPPAAGDPSNGQSSAFGAWSVALYTGILGGRS</sequence>
<dbReference type="InterPro" id="IPR013986">
    <property type="entry name" value="DExx_box_DNA_helicase_dom_sf"/>
</dbReference>
<dbReference type="GO" id="GO:0005524">
    <property type="term" value="F:ATP binding"/>
    <property type="evidence" value="ECO:0007669"/>
    <property type="project" value="UniProtKB-KW"/>
</dbReference>
<evidence type="ECO:0000259" key="11">
    <source>
        <dbReference type="Pfam" id="PF17946"/>
    </source>
</evidence>
<dbReference type="GO" id="GO:0003677">
    <property type="term" value="F:DNA binding"/>
    <property type="evidence" value="ECO:0007669"/>
    <property type="project" value="UniProtKB-KW"/>
</dbReference>
<reference evidence="12 13" key="1">
    <citation type="journal article" date="2008" name="Int. J. Syst. Evol. Microbiol.">
        <title>Tessaracoccus flavescens sp. nov., isolated from marine sediment.</title>
        <authorList>
            <person name="Lee D.W."/>
            <person name="Lee S.D."/>
        </authorList>
    </citation>
    <scope>NUCLEOTIDE SEQUENCE [LARGE SCALE GENOMIC DNA]</scope>
    <source>
        <strain evidence="12 13">SST-39T</strain>
    </source>
</reference>
<keyword evidence="3" id="KW-0227">DNA damage</keyword>
<dbReference type="GO" id="GO:0009338">
    <property type="term" value="C:exodeoxyribonuclease V complex"/>
    <property type="evidence" value="ECO:0007669"/>
    <property type="project" value="InterPro"/>
</dbReference>
<name>A0A1Q2D0V8_9ACTN</name>
<dbReference type="Proteomes" id="UP000188235">
    <property type="component" value="Chromosome"/>
</dbReference>
<keyword evidence="4" id="KW-0378">Hydrolase</keyword>
<dbReference type="Pfam" id="PF04257">
    <property type="entry name" value="Exonuc_V_gamma"/>
    <property type="match status" value="1"/>
</dbReference>
<feature type="domain" description="RecC C-terminal" evidence="11">
    <location>
        <begin position="689"/>
        <end position="921"/>
    </location>
</feature>
<feature type="compositionally biased region" description="Low complexity" evidence="10">
    <location>
        <begin position="658"/>
        <end position="668"/>
    </location>
</feature>
<dbReference type="Gene3D" id="1.10.486.10">
    <property type="entry name" value="PCRA, domain 4"/>
    <property type="match status" value="1"/>
</dbReference>
<evidence type="ECO:0000256" key="8">
    <source>
        <dbReference type="ARBA" id="ARBA00023125"/>
    </source>
</evidence>
<organism evidence="12 13">
    <name type="scientific">Tessaracoccus flavescens</name>
    <dbReference type="NCBI Taxonomy" id="399497"/>
    <lineage>
        <taxon>Bacteria</taxon>
        <taxon>Bacillati</taxon>
        <taxon>Actinomycetota</taxon>
        <taxon>Actinomycetes</taxon>
        <taxon>Propionibacteriales</taxon>
        <taxon>Propionibacteriaceae</taxon>
        <taxon>Tessaracoccus</taxon>
    </lineage>
</organism>
<keyword evidence="9" id="KW-0234">DNA repair</keyword>
<dbReference type="PANTHER" id="PTHR30591">
    <property type="entry name" value="RECBCD ENZYME SUBUNIT RECC"/>
    <property type="match status" value="1"/>
</dbReference>
<keyword evidence="1" id="KW-0540">Nuclease</keyword>
<dbReference type="Gene3D" id="1.10.10.990">
    <property type="match status" value="1"/>
</dbReference>
<dbReference type="EMBL" id="CP019607">
    <property type="protein sequence ID" value="AQP52027.1"/>
    <property type="molecule type" value="Genomic_DNA"/>
</dbReference>
<dbReference type="RefSeq" id="WP_077351849.1">
    <property type="nucleotide sequence ID" value="NZ_CP019607.1"/>
</dbReference>
<dbReference type="GO" id="GO:0006310">
    <property type="term" value="P:DNA recombination"/>
    <property type="evidence" value="ECO:0007669"/>
    <property type="project" value="TreeGrafter"/>
</dbReference>
<evidence type="ECO:0000256" key="2">
    <source>
        <dbReference type="ARBA" id="ARBA00022741"/>
    </source>
</evidence>
<feature type="region of interest" description="Disordered" evidence="10">
    <location>
        <begin position="658"/>
        <end position="686"/>
    </location>
</feature>
<dbReference type="Gene3D" id="3.40.50.10930">
    <property type="match status" value="1"/>
</dbReference>
<dbReference type="InterPro" id="IPR041500">
    <property type="entry name" value="RecC_C"/>
</dbReference>
<dbReference type="GO" id="GO:0008854">
    <property type="term" value="F:exodeoxyribonuclease V activity"/>
    <property type="evidence" value="ECO:0007669"/>
    <property type="project" value="InterPro"/>
</dbReference>
<dbReference type="InterPro" id="IPR011335">
    <property type="entry name" value="Restrct_endonuc-II-like"/>
</dbReference>
<dbReference type="SUPFAM" id="SSF52540">
    <property type="entry name" value="P-loop containing nucleoside triphosphate hydrolases"/>
    <property type="match status" value="2"/>
</dbReference>
<dbReference type="STRING" id="399497.BW733_15560"/>
<evidence type="ECO:0000256" key="4">
    <source>
        <dbReference type="ARBA" id="ARBA00022801"/>
    </source>
</evidence>
<dbReference type="Gene3D" id="1.10.10.160">
    <property type="match status" value="1"/>
</dbReference>
<evidence type="ECO:0000256" key="5">
    <source>
        <dbReference type="ARBA" id="ARBA00022806"/>
    </source>
</evidence>
<dbReference type="SUPFAM" id="SSF52980">
    <property type="entry name" value="Restriction endonuclease-like"/>
    <property type="match status" value="1"/>
</dbReference>
<dbReference type="KEGG" id="tfa:BW733_15560"/>
<dbReference type="InterPro" id="IPR027417">
    <property type="entry name" value="P-loop_NTPase"/>
</dbReference>
<evidence type="ECO:0000313" key="13">
    <source>
        <dbReference type="Proteomes" id="UP000188235"/>
    </source>
</evidence>
<proteinExistence type="predicted"/>